<dbReference type="SMART" id="SM00671">
    <property type="entry name" value="SEL1"/>
    <property type="match status" value="4"/>
</dbReference>
<dbReference type="PROSITE" id="PS50208">
    <property type="entry name" value="CASPASE_P20"/>
    <property type="match status" value="1"/>
</dbReference>
<dbReference type="SMART" id="SM00115">
    <property type="entry name" value="CASc"/>
    <property type="match status" value="1"/>
</dbReference>
<gene>
    <name evidence="4" type="ORF">KUV26_02110</name>
</gene>
<dbReference type="Gene3D" id="1.25.40.10">
    <property type="entry name" value="Tetratricopeptide repeat domain"/>
    <property type="match status" value="1"/>
</dbReference>
<dbReference type="PANTHER" id="PTHR22576:SF37">
    <property type="entry name" value="MUCOSA-ASSOCIATED LYMPHOID TISSUE LYMPHOMA TRANSLOCATION PROTEIN 1"/>
    <property type="match status" value="1"/>
</dbReference>
<dbReference type="InterPro" id="IPR052039">
    <property type="entry name" value="Caspase-related_regulators"/>
</dbReference>
<dbReference type="Pfam" id="PF08238">
    <property type="entry name" value="Sel1"/>
    <property type="match status" value="5"/>
</dbReference>
<dbReference type="Pfam" id="PF00656">
    <property type="entry name" value="Peptidase_C14"/>
    <property type="match status" value="1"/>
</dbReference>
<reference evidence="4 5" key="1">
    <citation type="submission" date="2021-06" db="EMBL/GenBank/DDBJ databases">
        <title>50 bacteria genomes isolated from Dapeng, Shenzhen, China.</title>
        <authorList>
            <person name="Zheng W."/>
            <person name="Yu S."/>
            <person name="Huang Y."/>
        </authorList>
    </citation>
    <scope>NUCLEOTIDE SEQUENCE [LARGE SCALE GENOMIC DNA]</scope>
    <source>
        <strain evidence="4 5">DP1N14-2</strain>
    </source>
</reference>
<evidence type="ECO:0000256" key="1">
    <source>
        <dbReference type="ARBA" id="ARBA00010134"/>
    </source>
</evidence>
<accession>A0ABS7NAJ2</accession>
<keyword evidence="2" id="KW-0732">Signal</keyword>
<dbReference type="SUPFAM" id="SSF48452">
    <property type="entry name" value="TPR-like"/>
    <property type="match status" value="1"/>
</dbReference>
<comment type="caution">
    <text evidence="4">The sequence shown here is derived from an EMBL/GenBank/DDBJ whole genome shotgun (WGS) entry which is preliminary data.</text>
</comment>
<keyword evidence="5" id="KW-1185">Reference proteome</keyword>
<dbReference type="InterPro" id="IPR029030">
    <property type="entry name" value="Caspase-like_dom_sf"/>
</dbReference>
<organism evidence="4 5">
    <name type="scientific">Leisingera daeponensis</name>
    <dbReference type="NCBI Taxonomy" id="405746"/>
    <lineage>
        <taxon>Bacteria</taxon>
        <taxon>Pseudomonadati</taxon>
        <taxon>Pseudomonadota</taxon>
        <taxon>Alphaproteobacteria</taxon>
        <taxon>Rhodobacterales</taxon>
        <taxon>Roseobacteraceae</taxon>
        <taxon>Leisingera</taxon>
    </lineage>
</organism>
<feature type="domain" description="Caspase family p20" evidence="3">
    <location>
        <begin position="42"/>
        <end position="115"/>
    </location>
</feature>
<name>A0ABS7NAJ2_9RHOB</name>
<proteinExistence type="inferred from homology"/>
<sequence length="780" mass="83359">MTALPPKRPALAAAVLALALLPAAAAQAAFETSERGAAPETAIVIGIQDYDHVSDLTNTRKDAEAMAEMLKSFGYTVYEGYDLDKRGFEALLRQAALNIRDGSQVFFYYAGHGIQLGRRNYLLTSDAELSGIHDLPFQSVTLDRVSAILGGKAGSQILMLDSCRDNPVPQAKLNAEVGAQLYEAREGFDVFRPPLNTLVAFSTSPGATALDGEPGGNSPYTASVVRHFPASPDEDAMTVLAAIRSDVYSSTGNTQVPWESSTLMQKIYLRPAERSLNIAAADPDTAMEASSSGISQIPAELSVKVPLGRALELAPEISPYVQAGTTVSIVETPSAGVTSLQSGDGSALSLSYAPKLSELPARKDGGQVRKDRMVLRLAQADVVRDVTVNLEMIARQCDLEAGDLLDPQGVGLYRYPNEIDLKAAETACREAVEAAPGIGRLHYQLGRALQGQGRLMEAYEAFEKAAELGHVRAYNAVAYLHVTPNVDRETVPIPYNLDKAFALWDKGIEAGDPFSMHARGKRLLRKDGTPEEKQRGFDLLSRAVELGHTYALNELGVFFLWSGDELAQPARGLSYLEASAGRGDIYGTANLGYVYRDGGAGRPVDKEKARSLFAEAAQLGHPHAPGEIGRMIMNGDLPGSDAAEALEWYDMGLARGDAWGGANGAWVALNRLSDRIPPHAAAARAGKAMALNDPDARAAAQDLLESMPETDVAAGTQSILRQLGSGIAIDGQFGPASRRELGNWAREAGLPATVPEDAISQLQLAAQVHFALNPIRQDLF</sequence>
<feature type="signal peptide" evidence="2">
    <location>
        <begin position="1"/>
        <end position="28"/>
    </location>
</feature>
<dbReference type="InterPro" id="IPR011990">
    <property type="entry name" value="TPR-like_helical_dom_sf"/>
</dbReference>
<dbReference type="Proteomes" id="UP000766629">
    <property type="component" value="Unassembled WGS sequence"/>
</dbReference>
<dbReference type="InterPro" id="IPR015917">
    <property type="entry name" value="Pept_C14A"/>
</dbReference>
<dbReference type="RefSeq" id="WP_222507158.1">
    <property type="nucleotide sequence ID" value="NZ_JAHVJA010000001.1"/>
</dbReference>
<protein>
    <submittedName>
        <fullName evidence="4">Caspase family protein</fullName>
    </submittedName>
</protein>
<dbReference type="SUPFAM" id="SSF81901">
    <property type="entry name" value="HCP-like"/>
    <property type="match status" value="1"/>
</dbReference>
<evidence type="ECO:0000313" key="5">
    <source>
        <dbReference type="Proteomes" id="UP000766629"/>
    </source>
</evidence>
<dbReference type="SUPFAM" id="SSF52129">
    <property type="entry name" value="Caspase-like"/>
    <property type="match status" value="1"/>
</dbReference>
<evidence type="ECO:0000259" key="3">
    <source>
        <dbReference type="PROSITE" id="PS50208"/>
    </source>
</evidence>
<comment type="similarity">
    <text evidence="1">Belongs to the peptidase C14A family.</text>
</comment>
<dbReference type="Gene3D" id="3.40.50.1460">
    <property type="match status" value="1"/>
</dbReference>
<dbReference type="InterPro" id="IPR001309">
    <property type="entry name" value="Pept_C14_p20"/>
</dbReference>
<evidence type="ECO:0000256" key="2">
    <source>
        <dbReference type="SAM" id="SignalP"/>
    </source>
</evidence>
<dbReference type="PANTHER" id="PTHR22576">
    <property type="entry name" value="MUCOSA ASSOCIATED LYMPHOID TISSUE LYMPHOMA TRANSLOCATION PROTEIN 1/PARACASPASE"/>
    <property type="match status" value="1"/>
</dbReference>
<dbReference type="InterPro" id="IPR011600">
    <property type="entry name" value="Pept_C14_caspase"/>
</dbReference>
<feature type="chain" id="PRO_5047252568" evidence="2">
    <location>
        <begin position="29"/>
        <end position="780"/>
    </location>
</feature>
<dbReference type="EMBL" id="JAHVJA010000001">
    <property type="protein sequence ID" value="MBY6138220.1"/>
    <property type="molecule type" value="Genomic_DNA"/>
</dbReference>
<dbReference type="InterPro" id="IPR006597">
    <property type="entry name" value="Sel1-like"/>
</dbReference>
<evidence type="ECO:0000313" key="4">
    <source>
        <dbReference type="EMBL" id="MBY6138220.1"/>
    </source>
</evidence>